<keyword evidence="2" id="KW-1133">Transmembrane helix</keyword>
<dbReference type="InterPro" id="IPR021369">
    <property type="entry name" value="DUF2985"/>
</dbReference>
<name>A0A9Q8Z957_CURCL</name>
<accession>A0A9Q8Z957</accession>
<feature type="region of interest" description="Disordered" evidence="1">
    <location>
        <begin position="260"/>
        <end position="306"/>
    </location>
</feature>
<protein>
    <recommendedName>
        <fullName evidence="5">Integral membrane protein</fullName>
    </recommendedName>
</protein>
<feature type="transmembrane region" description="Helical" evidence="2">
    <location>
        <begin position="564"/>
        <end position="584"/>
    </location>
</feature>
<feature type="region of interest" description="Disordered" evidence="1">
    <location>
        <begin position="172"/>
        <end position="192"/>
    </location>
</feature>
<feature type="transmembrane region" description="Helical" evidence="2">
    <location>
        <begin position="526"/>
        <end position="544"/>
    </location>
</feature>
<evidence type="ECO:0000256" key="1">
    <source>
        <dbReference type="SAM" id="MobiDB-lite"/>
    </source>
</evidence>
<reference evidence="3" key="1">
    <citation type="submission" date="2021-12" db="EMBL/GenBank/DDBJ databases">
        <title>Curvularia clavata genome.</title>
        <authorList>
            <person name="Cao Y."/>
        </authorList>
    </citation>
    <scope>NUCLEOTIDE SEQUENCE</scope>
    <source>
        <strain evidence="3">Yc1106</strain>
    </source>
</reference>
<feature type="transmembrane region" description="Helical" evidence="2">
    <location>
        <begin position="376"/>
        <end position="404"/>
    </location>
</feature>
<dbReference type="VEuPathDB" id="FungiDB:yc1106_04453"/>
<dbReference type="OrthoDB" id="3365211at2759"/>
<evidence type="ECO:0000313" key="3">
    <source>
        <dbReference type="EMBL" id="USP77179.1"/>
    </source>
</evidence>
<dbReference type="PANTHER" id="PTHR35872">
    <property type="entry name" value="INTEGRAL MEMBRANE PROTEIN (AFU_ORTHOLOGUE AFUA_5G07110)"/>
    <property type="match status" value="1"/>
</dbReference>
<feature type="compositionally biased region" description="Pro residues" evidence="1">
    <location>
        <begin position="73"/>
        <end position="84"/>
    </location>
</feature>
<feature type="compositionally biased region" description="Low complexity" evidence="1">
    <location>
        <begin position="55"/>
        <end position="72"/>
    </location>
</feature>
<feature type="region of interest" description="Disordered" evidence="1">
    <location>
        <begin position="1"/>
        <end position="152"/>
    </location>
</feature>
<keyword evidence="4" id="KW-1185">Reference proteome</keyword>
<organism evidence="3 4">
    <name type="scientific">Curvularia clavata</name>
    <dbReference type="NCBI Taxonomy" id="95742"/>
    <lineage>
        <taxon>Eukaryota</taxon>
        <taxon>Fungi</taxon>
        <taxon>Dikarya</taxon>
        <taxon>Ascomycota</taxon>
        <taxon>Pezizomycotina</taxon>
        <taxon>Dothideomycetes</taxon>
        <taxon>Pleosporomycetidae</taxon>
        <taxon>Pleosporales</taxon>
        <taxon>Pleosporineae</taxon>
        <taxon>Pleosporaceae</taxon>
        <taxon>Curvularia</taxon>
    </lineage>
</organism>
<proteinExistence type="predicted"/>
<evidence type="ECO:0000256" key="2">
    <source>
        <dbReference type="SAM" id="Phobius"/>
    </source>
</evidence>
<sequence>MAPTPDQGQDGQSRPQASPITTTTTTTTTTSGPHTTTSTTHVSPEPDITIHHDGSTSTTVTHPTVTTTSHMPPLQPSVPQPQAPSYPLRLRSSSIRIRRPSHQPSLQEADAAPAPAPAPSPVPAVGDTWEAGRRRSSSEPRPPPQAMFNDDSLRRQVTATPHMQPLYEDSAQPATFVSDSSPRPVQSTSNMRKALTRTSSAFNMRRNQKYADQNMMGENVVDVLDVIDPEISTLTTLNNVQNSLFLPNLPWLYNRQPTYELGPSSSDSSDEEMGTARGAREGQEMAQIGQGEGAADASRAGDGNLGRRNSIDSVLSTLEEGPDHHYAVLPHGASLTGWTNEEKAALDDHVRHLLHSRRAKFKRTMKGFGRYVRNPLGFIVTLYFFLITFWGAAWALFLIGWIYVGSRQDYFVEICDQILTALFCVVGITMFPFRLVDTYHMAFVAYYAHKTWRVRKERGLQALKDHNELPTMPPCSAWESGEVERGNIEAPVLTAEEQKKLEYHQAKLEKSHTFYRPHETYTHNAFSIRLLITIIVLLDFHSMFQCALGGTTWGIYYKDRPKEVTAIILTCSLTCNISAGIIIGQGDRRSRKKLVVEQMLRQEMTEEALKKLKKERGIKAQGLMTKTQKKKMQKDMGEQPKNPLDTILHRG</sequence>
<feature type="compositionally biased region" description="Low complexity" evidence="1">
    <location>
        <begin position="21"/>
        <end position="41"/>
    </location>
</feature>
<keyword evidence="2" id="KW-0472">Membrane</keyword>
<dbReference type="AlphaFoldDB" id="A0A9Q8Z957"/>
<feature type="compositionally biased region" description="Polar residues" evidence="1">
    <location>
        <begin position="1"/>
        <end position="20"/>
    </location>
</feature>
<dbReference type="Proteomes" id="UP001056012">
    <property type="component" value="Chromosome 3"/>
</dbReference>
<feature type="region of interest" description="Disordered" evidence="1">
    <location>
        <begin position="624"/>
        <end position="651"/>
    </location>
</feature>
<feature type="transmembrane region" description="Helical" evidence="2">
    <location>
        <begin position="410"/>
        <end position="433"/>
    </location>
</feature>
<gene>
    <name evidence="3" type="ORF">yc1106_04453</name>
</gene>
<evidence type="ECO:0008006" key="5">
    <source>
        <dbReference type="Google" id="ProtNLM"/>
    </source>
</evidence>
<dbReference type="EMBL" id="CP089276">
    <property type="protein sequence ID" value="USP77179.1"/>
    <property type="molecule type" value="Genomic_DNA"/>
</dbReference>
<feature type="compositionally biased region" description="Low complexity" evidence="1">
    <location>
        <begin position="85"/>
        <end position="95"/>
    </location>
</feature>
<dbReference type="Pfam" id="PF11204">
    <property type="entry name" value="DUF2985"/>
    <property type="match status" value="1"/>
</dbReference>
<dbReference type="PANTHER" id="PTHR35872:SF2">
    <property type="entry name" value="INTEGRAL MEMBRANE PROTEIN (AFU_ORTHOLOGUE AFUA_5G07110)"/>
    <property type="match status" value="1"/>
</dbReference>
<keyword evidence="2" id="KW-0812">Transmembrane</keyword>
<evidence type="ECO:0000313" key="4">
    <source>
        <dbReference type="Proteomes" id="UP001056012"/>
    </source>
</evidence>